<protein>
    <submittedName>
        <fullName evidence="1">Uncharacterized protein</fullName>
    </submittedName>
</protein>
<sequence length="221" mass="23963">MPATTNVPSRSPSPAAPPHLGESPGPRAIALINVFNNALDATLKKCPYNSFAACFPTAAQYVPESLDALWRDFTGKLGQVWKSEFDSILVERNIVQSLNSLDQCIVDAKKRKELAEASSNGGSVEVPVPAHTLPPTSLHLAHLLPFLEQHSALLNSQLSVTHTSNAELLSSITAQRAEIEALVRGLETVVQDLEKSAQMMGREEVQSLSTEVREIDAEMKN</sequence>
<accession>A0ACC8END8</accession>
<dbReference type="EMBL" id="KV748256">
    <property type="protein sequence ID" value="OCK87694.1"/>
    <property type="molecule type" value="Genomic_DNA"/>
</dbReference>
<keyword evidence="2" id="KW-1185">Reference proteome</keyword>
<evidence type="ECO:0000313" key="2">
    <source>
        <dbReference type="Proteomes" id="UP000250078"/>
    </source>
</evidence>
<organism evidence="1 2">
    <name type="scientific">Cenococcum geophilum 1.58</name>
    <dbReference type="NCBI Taxonomy" id="794803"/>
    <lineage>
        <taxon>Eukaryota</taxon>
        <taxon>Fungi</taxon>
        <taxon>Dikarya</taxon>
        <taxon>Ascomycota</taxon>
        <taxon>Pezizomycotina</taxon>
        <taxon>Dothideomycetes</taxon>
        <taxon>Pleosporomycetidae</taxon>
        <taxon>Gloniales</taxon>
        <taxon>Gloniaceae</taxon>
        <taxon>Cenococcum</taxon>
    </lineage>
</organism>
<proteinExistence type="predicted"/>
<dbReference type="Proteomes" id="UP000250078">
    <property type="component" value="Unassembled WGS sequence"/>
</dbReference>
<evidence type="ECO:0000313" key="1">
    <source>
        <dbReference type="EMBL" id="OCK87694.1"/>
    </source>
</evidence>
<name>A0ACC8END8_9PEZI</name>
<reference evidence="1 2" key="1">
    <citation type="journal article" date="2016" name="Nat. Commun.">
        <title>Ectomycorrhizal ecology is imprinted in the genome of the dominant symbiotic fungus Cenococcum geophilum.</title>
        <authorList>
            <consortium name="DOE Joint Genome Institute"/>
            <person name="Peter M."/>
            <person name="Kohler A."/>
            <person name="Ohm R.A."/>
            <person name="Kuo A."/>
            <person name="Krutzmann J."/>
            <person name="Morin E."/>
            <person name="Arend M."/>
            <person name="Barry K.W."/>
            <person name="Binder M."/>
            <person name="Choi C."/>
            <person name="Clum A."/>
            <person name="Copeland A."/>
            <person name="Grisel N."/>
            <person name="Haridas S."/>
            <person name="Kipfer T."/>
            <person name="LaButti K."/>
            <person name="Lindquist E."/>
            <person name="Lipzen A."/>
            <person name="Maire R."/>
            <person name="Meier B."/>
            <person name="Mihaltcheva S."/>
            <person name="Molinier V."/>
            <person name="Murat C."/>
            <person name="Poggeler S."/>
            <person name="Quandt C.A."/>
            <person name="Sperisen C."/>
            <person name="Tritt A."/>
            <person name="Tisserant E."/>
            <person name="Crous P.W."/>
            <person name="Henrissat B."/>
            <person name="Nehls U."/>
            <person name="Egli S."/>
            <person name="Spatafora J.W."/>
            <person name="Grigoriev I.V."/>
            <person name="Martin F.M."/>
        </authorList>
    </citation>
    <scope>NUCLEOTIDE SEQUENCE [LARGE SCALE GENOMIC DNA]</scope>
    <source>
        <strain evidence="1 2">1.58</strain>
    </source>
</reference>
<gene>
    <name evidence="1" type="ORF">K441DRAFT_592829</name>
</gene>